<evidence type="ECO:0000256" key="1">
    <source>
        <dbReference type="ARBA" id="ARBA00004123"/>
    </source>
</evidence>
<dbReference type="SMART" id="SM00662">
    <property type="entry name" value="RPOLD"/>
    <property type="match status" value="1"/>
</dbReference>
<dbReference type="OMA" id="SSHARDM"/>
<dbReference type="InterPro" id="IPR036643">
    <property type="entry name" value="RNApol_insert_sf"/>
</dbReference>
<dbReference type="InterPro" id="IPR050518">
    <property type="entry name" value="Rpo3/RPB3_RNA_Pol_subunit"/>
</dbReference>
<dbReference type="Pfam" id="PF01193">
    <property type="entry name" value="RNA_pol_L"/>
    <property type="match status" value="1"/>
</dbReference>
<dbReference type="PROSITE" id="PS00446">
    <property type="entry name" value="RNA_POL_D_30KD"/>
    <property type="match status" value="1"/>
</dbReference>
<evidence type="ECO:0000256" key="4">
    <source>
        <dbReference type="ARBA" id="ARBA00023242"/>
    </source>
</evidence>
<name>A0A9R1ABV7_TRITD</name>
<dbReference type="Gramene" id="TRITD7Bv1G219430.3">
    <property type="protein sequence ID" value="TRITD7Bv1G219430.3"/>
    <property type="gene ID" value="TRITD7Bv1G219430"/>
</dbReference>
<dbReference type="GO" id="GO:0046983">
    <property type="term" value="F:protein dimerization activity"/>
    <property type="evidence" value="ECO:0007669"/>
    <property type="project" value="InterPro"/>
</dbReference>
<accession>A0A9R1ABV7</accession>
<dbReference type="EMBL" id="LT934124">
    <property type="protein sequence ID" value="VAI93337.1"/>
    <property type="molecule type" value="Genomic_DNA"/>
</dbReference>
<dbReference type="PANTHER" id="PTHR11800:SF19">
    <property type="entry name" value="DNA-DIRECTED RNA POLYMERASE RPOA_D_RPB3-TYPE DOMAIN-CONTAINING PROTEIN"/>
    <property type="match status" value="1"/>
</dbReference>
<dbReference type="InterPro" id="IPR011263">
    <property type="entry name" value="DNA-dir_RNA_pol_RpoA/D/Rpb3"/>
</dbReference>
<dbReference type="InterPro" id="IPR036603">
    <property type="entry name" value="RBP11-like"/>
</dbReference>
<evidence type="ECO:0000256" key="3">
    <source>
        <dbReference type="ARBA" id="ARBA00023163"/>
    </source>
</evidence>
<dbReference type="CDD" id="cd07031">
    <property type="entry name" value="RNAP_II_RPB3"/>
    <property type="match status" value="1"/>
</dbReference>
<dbReference type="GO" id="GO:0003899">
    <property type="term" value="F:DNA-directed RNA polymerase activity"/>
    <property type="evidence" value="ECO:0007669"/>
    <property type="project" value="InterPro"/>
</dbReference>
<keyword evidence="3" id="KW-0804">Transcription</keyword>
<comment type="similarity">
    <text evidence="5">Belongs to the archaeal Rpo3/eukaryotic RPB3 RNA polymerase subunit family.</text>
</comment>
<dbReference type="GO" id="GO:0003677">
    <property type="term" value="F:DNA binding"/>
    <property type="evidence" value="ECO:0007669"/>
    <property type="project" value="InterPro"/>
</dbReference>
<organism evidence="8 9">
    <name type="scientific">Triticum turgidum subsp. durum</name>
    <name type="common">Durum wheat</name>
    <name type="synonym">Triticum durum</name>
    <dbReference type="NCBI Taxonomy" id="4567"/>
    <lineage>
        <taxon>Eukaryota</taxon>
        <taxon>Viridiplantae</taxon>
        <taxon>Streptophyta</taxon>
        <taxon>Embryophyta</taxon>
        <taxon>Tracheophyta</taxon>
        <taxon>Spermatophyta</taxon>
        <taxon>Magnoliopsida</taxon>
        <taxon>Liliopsida</taxon>
        <taxon>Poales</taxon>
        <taxon>Poaceae</taxon>
        <taxon>BOP clade</taxon>
        <taxon>Pooideae</taxon>
        <taxon>Triticodae</taxon>
        <taxon>Triticeae</taxon>
        <taxon>Triticinae</taxon>
        <taxon>Triticum</taxon>
    </lineage>
</organism>
<keyword evidence="9" id="KW-1185">Reference proteome</keyword>
<dbReference type="SUPFAM" id="SSF56553">
    <property type="entry name" value="Insert subdomain of RNA polymerase alpha subunit"/>
    <property type="match status" value="1"/>
</dbReference>
<evidence type="ECO:0000256" key="2">
    <source>
        <dbReference type="ARBA" id="ARBA00022478"/>
    </source>
</evidence>
<dbReference type="PANTHER" id="PTHR11800">
    <property type="entry name" value="DNA-DIRECTED RNA POLYMERASE"/>
    <property type="match status" value="1"/>
</dbReference>
<dbReference type="FunFam" id="2.170.120.12:FF:000002">
    <property type="entry name" value="DNA-directed RNA polymerase II subunit RPB3"/>
    <property type="match status" value="1"/>
</dbReference>
<dbReference type="GO" id="GO:0005665">
    <property type="term" value="C:RNA polymerase II, core complex"/>
    <property type="evidence" value="ECO:0007669"/>
    <property type="project" value="TreeGrafter"/>
</dbReference>
<gene>
    <name evidence="8" type="ORF">TRITD_7Bv1G219430</name>
</gene>
<comment type="subcellular location">
    <subcellularLocation>
        <location evidence="1">Nucleus</location>
    </subcellularLocation>
</comment>
<dbReference type="InterPro" id="IPR011262">
    <property type="entry name" value="DNA-dir_RNA_pol_insert"/>
</dbReference>
<evidence type="ECO:0000313" key="9">
    <source>
        <dbReference type="Proteomes" id="UP000324705"/>
    </source>
</evidence>
<evidence type="ECO:0000256" key="6">
    <source>
        <dbReference type="ARBA" id="ARBA00072506"/>
    </source>
</evidence>
<dbReference type="Gene3D" id="2.170.120.12">
    <property type="entry name" value="DNA-directed RNA polymerase, insert domain"/>
    <property type="match status" value="1"/>
</dbReference>
<proteinExistence type="inferred from homology"/>
<dbReference type="InterPro" id="IPR022842">
    <property type="entry name" value="RNAP_Rpo3/Rpb3/RPAC1"/>
</dbReference>
<evidence type="ECO:0000259" key="7">
    <source>
        <dbReference type="SMART" id="SM00662"/>
    </source>
</evidence>
<dbReference type="GO" id="GO:0006366">
    <property type="term" value="P:transcription by RNA polymerase II"/>
    <property type="evidence" value="ECO:0007669"/>
    <property type="project" value="TreeGrafter"/>
</dbReference>
<evidence type="ECO:0000256" key="5">
    <source>
        <dbReference type="ARBA" id="ARBA00025804"/>
    </source>
</evidence>
<keyword evidence="2" id="KW-0240">DNA-directed RNA polymerase</keyword>
<dbReference type="SUPFAM" id="SSF55257">
    <property type="entry name" value="RBP11-like subunits of RNA polymerase"/>
    <property type="match status" value="1"/>
</dbReference>
<dbReference type="HAMAP" id="MF_00320">
    <property type="entry name" value="RNApol_arch_Rpo3"/>
    <property type="match status" value="1"/>
</dbReference>
<dbReference type="InterPro" id="IPR001514">
    <property type="entry name" value="DNA-dir_RNA_pol_30-40kDasu_CS"/>
</dbReference>
<dbReference type="Gene3D" id="3.30.1360.10">
    <property type="entry name" value="RNA polymerase, RBP11-like subunit"/>
    <property type="match status" value="1"/>
</dbReference>
<feature type="domain" description="DNA-directed RNA polymerase RpoA/D/Rpb3-type" evidence="7">
    <location>
        <begin position="25"/>
        <end position="317"/>
    </location>
</feature>
<evidence type="ECO:0000313" key="8">
    <source>
        <dbReference type="EMBL" id="VAI93337.1"/>
    </source>
</evidence>
<protein>
    <recommendedName>
        <fullName evidence="6">DNA-directed RNA polymerase II subunit RPB3</fullName>
    </recommendedName>
</protein>
<dbReference type="AlphaFoldDB" id="A0A9R1ABV7"/>
<dbReference type="Pfam" id="PF01000">
    <property type="entry name" value="RNA_pol_A_bac"/>
    <property type="match status" value="1"/>
</dbReference>
<reference evidence="8 9" key="1">
    <citation type="submission" date="2017-09" db="EMBL/GenBank/DDBJ databases">
        <authorList>
            <consortium name="International Durum Wheat Genome Sequencing Consortium (IDWGSC)"/>
            <person name="Milanesi L."/>
        </authorList>
    </citation>
    <scope>NUCLEOTIDE SEQUENCE [LARGE SCALE GENOMIC DNA]</scope>
    <source>
        <strain evidence="9">cv. Svevo</strain>
    </source>
</reference>
<dbReference type="Proteomes" id="UP000324705">
    <property type="component" value="Chromosome 7B"/>
</dbReference>
<keyword evidence="4" id="KW-0539">Nucleus</keyword>
<sequence>MERPAAGASYQRFPRVRIRELRDEYAKFELRDTDASVANALRRVMIAEVPTVAIDLVEIESNSSVLTDEFIAHRLGLIPLTSSAAMAMRLSRDCDACDGDGSCEYCSVEFHLAARATDSGQTLEVTAMDLRSTDPKVCPVDQADAAGDHRQVDRDDSVRGGFSGIFGAGILIVKLRRGQELRLRAIARKGIGKDHAKWSPAATVTFMYEPDIHINEELMETLTLEEKQSWVESSPTKVFDIDPVTQQVTVVDPEAYTYDDEVIKKAEAMGKPGLVEINAKEDSFVFTVETTGAITAYELIMNAITILRQKLDAIRLQDDDGDLGELDAHLVGG</sequence>